<protein>
    <recommendedName>
        <fullName evidence="4">Lipoprotein</fullName>
    </recommendedName>
</protein>
<gene>
    <name evidence="2" type="ORF">ATB98_24860</name>
</gene>
<comment type="caution">
    <text evidence="2">The sequence shown here is derived from an EMBL/GenBank/DDBJ whole genome shotgun (WGS) entry which is preliminary data.</text>
</comment>
<accession>A0A178YNX3</accession>
<reference evidence="2 3" key="1">
    <citation type="submission" date="2015-11" db="EMBL/GenBank/DDBJ databases">
        <title>Ensifer anhuiense sp. nov., an effective nitrogen fixation bacterium with Glycine soja.</title>
        <authorList>
            <person name="Yan H."/>
            <person name="Chen W."/>
        </authorList>
    </citation>
    <scope>NUCLEOTIDE SEQUENCE [LARGE SCALE GENOMIC DNA]</scope>
    <source>
        <strain evidence="2 3">LMG 7837</strain>
    </source>
</reference>
<dbReference type="Proteomes" id="UP000078507">
    <property type="component" value="Unassembled WGS sequence"/>
</dbReference>
<evidence type="ECO:0000256" key="1">
    <source>
        <dbReference type="SAM" id="MobiDB-lite"/>
    </source>
</evidence>
<sequence length="100" mass="10839">MKVKSERVSRLFEARGRLARGAAAALLVLTVCGCSSTVSQETTSSVTRAAGYPLPDRKPVQGKQRVAQRAVKLMRTTYLGRAPYICTPSGFGSTSRCFLR</sequence>
<proteinExistence type="predicted"/>
<dbReference type="RefSeq" id="WP_066869569.1">
    <property type="nucleotide sequence ID" value="NZ_LNQB01000056.1"/>
</dbReference>
<dbReference type="EMBL" id="LNQB01000056">
    <property type="protein sequence ID" value="OAP49282.1"/>
    <property type="molecule type" value="Genomic_DNA"/>
</dbReference>
<dbReference type="PROSITE" id="PS51257">
    <property type="entry name" value="PROKAR_LIPOPROTEIN"/>
    <property type="match status" value="1"/>
</dbReference>
<keyword evidence="3" id="KW-1185">Reference proteome</keyword>
<feature type="compositionally biased region" description="Low complexity" evidence="1">
    <location>
        <begin position="37"/>
        <end position="47"/>
    </location>
</feature>
<dbReference type="STRING" id="36856.ATB98_24860"/>
<organism evidence="2 3">
    <name type="scientific">Sinorhizobium saheli</name>
    <dbReference type="NCBI Taxonomy" id="36856"/>
    <lineage>
        <taxon>Bacteria</taxon>
        <taxon>Pseudomonadati</taxon>
        <taxon>Pseudomonadota</taxon>
        <taxon>Alphaproteobacteria</taxon>
        <taxon>Hyphomicrobiales</taxon>
        <taxon>Rhizobiaceae</taxon>
        <taxon>Sinorhizobium/Ensifer group</taxon>
        <taxon>Sinorhizobium</taxon>
    </lineage>
</organism>
<feature type="region of interest" description="Disordered" evidence="1">
    <location>
        <begin position="37"/>
        <end position="65"/>
    </location>
</feature>
<dbReference type="AlphaFoldDB" id="A0A178YNX3"/>
<evidence type="ECO:0000313" key="3">
    <source>
        <dbReference type="Proteomes" id="UP000078507"/>
    </source>
</evidence>
<name>A0A178YNX3_SINSA</name>
<evidence type="ECO:0000313" key="2">
    <source>
        <dbReference type="EMBL" id="OAP49282.1"/>
    </source>
</evidence>
<evidence type="ECO:0008006" key="4">
    <source>
        <dbReference type="Google" id="ProtNLM"/>
    </source>
</evidence>